<accession>A0A656JP40</accession>
<dbReference type="Proteomes" id="UP000018849">
    <property type="component" value="Unassembled WGS sequence"/>
</dbReference>
<evidence type="ECO:0000313" key="3">
    <source>
        <dbReference type="Proteomes" id="UP000018849"/>
    </source>
</evidence>
<proteinExistence type="predicted"/>
<reference evidence="2 3" key="1">
    <citation type="journal article" date="2013" name="PLoS Pathog.">
        <title>Genomic analysis of the Kiwifruit pathogen Pseudomonas syringae pv. actinidiae provides insight into the origins of an emergent plant disease.</title>
        <authorList>
            <person name="McCann H.C."/>
            <person name="Rikkerink E.H."/>
            <person name="Bertels F."/>
            <person name="Fiers M."/>
            <person name="Lu A."/>
            <person name="Rees-George J."/>
            <person name="Andersen M.T."/>
            <person name="Gleave A.P."/>
            <person name="Haubold B."/>
            <person name="Wohlers M.W."/>
            <person name="Guttman D.S."/>
            <person name="Wang P.W."/>
            <person name="Straub C."/>
            <person name="Vanneste J.L."/>
            <person name="Rainey P.B."/>
            <person name="Templeton M.D."/>
        </authorList>
    </citation>
    <scope>NUCLEOTIDE SEQUENCE [LARGE SCALE GENOMIC DNA]</scope>
    <source>
        <strain evidence="2 3">ICMP 19096</strain>
    </source>
</reference>
<evidence type="ECO:0000256" key="1">
    <source>
        <dbReference type="SAM" id="MobiDB-lite"/>
    </source>
</evidence>
<feature type="region of interest" description="Disordered" evidence="1">
    <location>
        <begin position="1"/>
        <end position="29"/>
    </location>
</feature>
<protein>
    <submittedName>
        <fullName evidence="2">dTDP-4-dehydrorhamnose 3,5-epimerase</fullName>
    </submittedName>
</protein>
<evidence type="ECO:0000313" key="2">
    <source>
        <dbReference type="EMBL" id="EPN42121.1"/>
    </source>
</evidence>
<comment type="caution">
    <text evidence="2">The sequence shown here is derived from an EMBL/GenBank/DDBJ whole genome shotgun (WGS) entry which is preliminary data.</text>
</comment>
<feature type="non-terminal residue" evidence="2">
    <location>
        <position position="1"/>
    </location>
</feature>
<gene>
    <name evidence="2" type="ORF">A245_35485</name>
</gene>
<feature type="compositionally biased region" description="Basic and acidic residues" evidence="1">
    <location>
        <begin position="17"/>
        <end position="29"/>
    </location>
</feature>
<organism evidence="2 3">
    <name type="scientific">Pseudomonas syringae pv. actinidiae ICMP 19096</name>
    <dbReference type="NCBI Taxonomy" id="1194405"/>
    <lineage>
        <taxon>Bacteria</taxon>
        <taxon>Pseudomonadati</taxon>
        <taxon>Pseudomonadota</taxon>
        <taxon>Gammaproteobacteria</taxon>
        <taxon>Pseudomonadales</taxon>
        <taxon>Pseudomonadaceae</taxon>
        <taxon>Pseudomonas</taxon>
        <taxon>Pseudomonas syringae</taxon>
    </lineage>
</organism>
<sequence>AIDWQFDGEPGLSAKDQQGKSLKDADLFS</sequence>
<dbReference type="EMBL" id="AOKF01003042">
    <property type="protein sequence ID" value="EPN42121.1"/>
    <property type="molecule type" value="Genomic_DNA"/>
</dbReference>
<name>A0A656JP40_PSESF</name>
<dbReference type="AlphaFoldDB" id="A0A656JP40"/>